<dbReference type="AlphaFoldDB" id="A0A915I1Y7"/>
<organism evidence="1 2">
    <name type="scientific">Romanomermis culicivorax</name>
    <name type="common">Nematode worm</name>
    <dbReference type="NCBI Taxonomy" id="13658"/>
    <lineage>
        <taxon>Eukaryota</taxon>
        <taxon>Metazoa</taxon>
        <taxon>Ecdysozoa</taxon>
        <taxon>Nematoda</taxon>
        <taxon>Enoplea</taxon>
        <taxon>Dorylaimia</taxon>
        <taxon>Mermithida</taxon>
        <taxon>Mermithoidea</taxon>
        <taxon>Mermithidae</taxon>
        <taxon>Romanomermis</taxon>
    </lineage>
</organism>
<evidence type="ECO:0000313" key="2">
    <source>
        <dbReference type="WBParaSite" id="nRc.2.0.1.t08147-RA"/>
    </source>
</evidence>
<keyword evidence="1" id="KW-1185">Reference proteome</keyword>
<dbReference type="Proteomes" id="UP000887565">
    <property type="component" value="Unplaced"/>
</dbReference>
<sequence length="78" mass="9426">MSHLSVRMEQMYKFMCGCIMTNCKYNPQINWTLEMAYIYLVYLLHQLLMDWASLKKNKDARREVYRLVTLAQQGIVMR</sequence>
<accession>A0A915I1Y7</accession>
<evidence type="ECO:0000313" key="1">
    <source>
        <dbReference type="Proteomes" id="UP000887565"/>
    </source>
</evidence>
<protein>
    <submittedName>
        <fullName evidence="2">Uncharacterized protein</fullName>
    </submittedName>
</protein>
<name>A0A915I1Y7_ROMCU</name>
<proteinExistence type="predicted"/>
<reference evidence="2" key="1">
    <citation type="submission" date="2022-11" db="UniProtKB">
        <authorList>
            <consortium name="WormBaseParasite"/>
        </authorList>
    </citation>
    <scope>IDENTIFICATION</scope>
</reference>
<dbReference type="WBParaSite" id="nRc.2.0.1.t08147-RA">
    <property type="protein sequence ID" value="nRc.2.0.1.t08147-RA"/>
    <property type="gene ID" value="nRc.2.0.1.g08147"/>
</dbReference>